<feature type="compositionally biased region" description="Basic and acidic residues" evidence="1">
    <location>
        <begin position="66"/>
        <end position="89"/>
    </location>
</feature>
<keyword evidence="2" id="KW-1185">Reference proteome</keyword>
<feature type="compositionally biased region" description="Polar residues" evidence="1">
    <location>
        <begin position="43"/>
        <end position="62"/>
    </location>
</feature>
<evidence type="ECO:0000313" key="2">
    <source>
        <dbReference type="Proteomes" id="UP001652624"/>
    </source>
</evidence>
<name>A0A1S3ANX4_ERIEU</name>
<dbReference type="OrthoDB" id="9833136at2759"/>
<organism evidence="2 3">
    <name type="scientific">Erinaceus europaeus</name>
    <name type="common">Western European hedgehog</name>
    <dbReference type="NCBI Taxonomy" id="9365"/>
    <lineage>
        <taxon>Eukaryota</taxon>
        <taxon>Metazoa</taxon>
        <taxon>Chordata</taxon>
        <taxon>Craniata</taxon>
        <taxon>Vertebrata</taxon>
        <taxon>Euteleostomi</taxon>
        <taxon>Mammalia</taxon>
        <taxon>Eutheria</taxon>
        <taxon>Laurasiatheria</taxon>
        <taxon>Eulipotyphla</taxon>
        <taxon>Erinaceidae</taxon>
        <taxon>Erinaceinae</taxon>
        <taxon>Erinaceus</taxon>
    </lineage>
</organism>
<dbReference type="eggNOG" id="ENOG502TDNH">
    <property type="taxonomic scope" value="Eukaryota"/>
</dbReference>
<protein>
    <submittedName>
        <fullName evidence="3">CPX chromosomal region candidate gene 1 protein</fullName>
    </submittedName>
</protein>
<dbReference type="AlphaFoldDB" id="A0A1S3ANX4"/>
<dbReference type="InParanoid" id="A0A1S3ANX4"/>
<evidence type="ECO:0000313" key="3">
    <source>
        <dbReference type="RefSeq" id="XP_007538006.1"/>
    </source>
</evidence>
<feature type="region of interest" description="Disordered" evidence="1">
    <location>
        <begin position="1"/>
        <end position="90"/>
    </location>
</feature>
<reference evidence="3" key="1">
    <citation type="submission" date="2025-08" db="UniProtKB">
        <authorList>
            <consortium name="RefSeq"/>
        </authorList>
    </citation>
    <scope>IDENTIFICATION</scope>
</reference>
<dbReference type="CTD" id="53336"/>
<feature type="compositionally biased region" description="Basic and acidic residues" evidence="1">
    <location>
        <begin position="14"/>
        <end position="30"/>
    </location>
</feature>
<accession>A0A1S3ANX4</accession>
<dbReference type="Proteomes" id="UP001652624">
    <property type="component" value="Chromosome X"/>
</dbReference>
<proteinExistence type="predicted"/>
<evidence type="ECO:0000256" key="1">
    <source>
        <dbReference type="SAM" id="MobiDB-lite"/>
    </source>
</evidence>
<gene>
    <name evidence="3" type="primary">CPXCR1</name>
</gene>
<dbReference type="GeneID" id="103127009"/>
<sequence length="324" mass="37312">MTSPTKEGSDSVDESLKNSENEAPNTKDVEPSFTNPDIIPQGDNDTMNRNQNVPNVQENTAAQAAKDSDLEAEKTQKDPQKEDLRKEEPPLVQIPIPRKWVFLMPGFGRITDFSIPIGKNDRNNTLIDGARFFPGKVEMKTNDLSHGFINYKIPLQLSVSWRVPFISNHEMRRMILRLLCGRHFSQIAGRQNATWVKQKFRAFLPRPNFLTHGDRAIIFGRPLRVYYNRPLLDRMASGKFYKPTDTKGKDGFHIFVRPVFCVPWAQIQNSFNGKAFEDHLRSHHNMRIIIISTNTGWKYICPICGNSFNSLFEFREHSCSFPRD</sequence>
<dbReference type="RefSeq" id="XP_007538006.1">
    <property type="nucleotide sequence ID" value="XM_007537944.2"/>
</dbReference>